<keyword evidence="8" id="KW-0406">Ion transport</keyword>
<evidence type="ECO:0000313" key="18">
    <source>
        <dbReference type="EMBL" id="RMB01462.1"/>
    </source>
</evidence>
<evidence type="ECO:0000259" key="17">
    <source>
        <dbReference type="Pfam" id="PF07715"/>
    </source>
</evidence>
<sequence>MASGVSCFYAASAHWVMGTVMAACVVTGGGGANAQQGGATSVDKLEEIVVTARKRTETLQDVPFSIDAKTERQLRYRGASNLPQLARNVAGLTVVDLGLGQSQLAIRGISAGQVIRDQPGVKEQVGIYLDESAISVALFTPDLDLFDLNRVEILRGPQGTLFGSGSLAGTLRYITNEPEMNETAGIAEGNYSVVEGGGMGWNLKGAVNVPIVEDKVALRAVAYYDRLPGFIDAIQPSTEVDQLGNPIFPVDDDVNDGRRYGGRLALAIEPNENLRITPRVVFQKIDTDGFPRIDAYNILGNPFTTDADLPPVTLGEREQFTQLEEGLEDDFLLFDLKIEYDFEGVTLTSISSYTDREVVITRDATQLTGSITGGSQGLPLDVAKLDAPLVDVTDLQAFTQEIRLASSGDGPLQWVVGGFYQDFTRDYGQTLNVAGFEEATDIPTAGDVVSTDILFFSDFAFDFRQIALFGEASYQFTDALSFTAGLRWFDFEEDRNLVFDGIFTDQTGPDGVDGDVSSDGVNPRFILSYDVSSDLQVNAQVAKGFRLGGINDPLNTPLCSDEDLQTFGNRPTFEDEEIWNYEIGAKASFDGGRGTFNVAGFYSDIDNLQATIDAGSCSSRIVFNVPSARSIGVEAEFAYQPTENFDFAVAASFVDAEIRSTVTSTVDGVTSPVAGIERGNRLPTAPEFQLNAAATYMHPFDNVLTGFITGTFQHVGSSFTQIGDQVDGFGTVDLFDLGGITQDTFTFDPQLPDYQLANLRLGVRTETWELSFFINNVFDERALLSLDRERGTRARVGFLTNQPRTFGLTARTSF</sequence>
<evidence type="ECO:0000256" key="7">
    <source>
        <dbReference type="ARBA" id="ARBA00023004"/>
    </source>
</evidence>
<dbReference type="Pfam" id="PF00593">
    <property type="entry name" value="TonB_dep_Rec_b-barrel"/>
    <property type="match status" value="1"/>
</dbReference>
<keyword evidence="6 15" id="KW-0732">Signal</keyword>
<keyword evidence="2 12" id="KW-0813">Transport</keyword>
<dbReference type="GO" id="GO:0006826">
    <property type="term" value="P:iron ion transport"/>
    <property type="evidence" value="ECO:0007669"/>
    <property type="project" value="UniProtKB-KW"/>
</dbReference>
<dbReference type="PROSITE" id="PS52016">
    <property type="entry name" value="TONB_DEPENDENT_REC_3"/>
    <property type="match status" value="1"/>
</dbReference>
<protein>
    <submittedName>
        <fullName evidence="18">Outer membrane receptor protein involved in Fe transport</fullName>
    </submittedName>
</protein>
<feature type="domain" description="TonB-dependent receptor-like beta-barrel" evidence="16">
    <location>
        <begin position="295"/>
        <end position="777"/>
    </location>
</feature>
<keyword evidence="4" id="KW-0410">Iron transport</keyword>
<dbReference type="EMBL" id="REFR01000016">
    <property type="protein sequence ID" value="RMB01462.1"/>
    <property type="molecule type" value="Genomic_DNA"/>
</dbReference>
<feature type="short sequence motif" description="TonB C-terminal box" evidence="13">
    <location>
        <begin position="797"/>
        <end position="814"/>
    </location>
</feature>
<dbReference type="Pfam" id="PF07715">
    <property type="entry name" value="Plug"/>
    <property type="match status" value="1"/>
</dbReference>
<dbReference type="GO" id="GO:0009279">
    <property type="term" value="C:cell outer membrane"/>
    <property type="evidence" value="ECO:0007669"/>
    <property type="project" value="UniProtKB-SubCell"/>
</dbReference>
<gene>
    <name evidence="18" type="ORF">BXY39_3646</name>
</gene>
<comment type="subcellular location">
    <subcellularLocation>
        <location evidence="1 12">Cell outer membrane</location>
        <topology evidence="1 12">Multi-pass membrane protein</topology>
    </subcellularLocation>
</comment>
<evidence type="ECO:0000256" key="15">
    <source>
        <dbReference type="SAM" id="SignalP"/>
    </source>
</evidence>
<proteinExistence type="inferred from homology"/>
<keyword evidence="3 12" id="KW-1134">Transmembrane beta strand</keyword>
<dbReference type="PROSITE" id="PS01156">
    <property type="entry name" value="TONB_DEPENDENT_REC_2"/>
    <property type="match status" value="1"/>
</dbReference>
<dbReference type="Proteomes" id="UP000271227">
    <property type="component" value="Unassembled WGS sequence"/>
</dbReference>
<evidence type="ECO:0000259" key="16">
    <source>
        <dbReference type="Pfam" id="PF00593"/>
    </source>
</evidence>
<keyword evidence="7" id="KW-0408">Iron</keyword>
<keyword evidence="18" id="KW-0675">Receptor</keyword>
<dbReference type="InterPro" id="IPR012910">
    <property type="entry name" value="Plug_dom"/>
</dbReference>
<evidence type="ECO:0000256" key="14">
    <source>
        <dbReference type="RuleBase" id="RU003357"/>
    </source>
</evidence>
<evidence type="ECO:0000256" key="5">
    <source>
        <dbReference type="ARBA" id="ARBA00022692"/>
    </source>
</evidence>
<dbReference type="InterPro" id="IPR036942">
    <property type="entry name" value="Beta-barrel_TonB_sf"/>
</dbReference>
<dbReference type="InParanoid" id="A0A3M0BWI1"/>
<evidence type="ECO:0000256" key="11">
    <source>
        <dbReference type="ARBA" id="ARBA00023237"/>
    </source>
</evidence>
<evidence type="ECO:0000313" key="19">
    <source>
        <dbReference type="Proteomes" id="UP000271227"/>
    </source>
</evidence>
<comment type="similarity">
    <text evidence="12 14">Belongs to the TonB-dependent receptor family.</text>
</comment>
<feature type="signal peptide" evidence="15">
    <location>
        <begin position="1"/>
        <end position="22"/>
    </location>
</feature>
<keyword evidence="10 12" id="KW-0472">Membrane</keyword>
<organism evidence="18 19">
    <name type="scientific">Eilatimonas milleporae</name>
    <dbReference type="NCBI Taxonomy" id="911205"/>
    <lineage>
        <taxon>Bacteria</taxon>
        <taxon>Pseudomonadati</taxon>
        <taxon>Pseudomonadota</taxon>
        <taxon>Alphaproteobacteria</taxon>
        <taxon>Kordiimonadales</taxon>
        <taxon>Kordiimonadaceae</taxon>
        <taxon>Eilatimonas</taxon>
    </lineage>
</organism>
<evidence type="ECO:0000256" key="3">
    <source>
        <dbReference type="ARBA" id="ARBA00022452"/>
    </source>
</evidence>
<evidence type="ECO:0000256" key="8">
    <source>
        <dbReference type="ARBA" id="ARBA00023065"/>
    </source>
</evidence>
<comment type="caution">
    <text evidence="18">The sequence shown here is derived from an EMBL/GenBank/DDBJ whole genome shotgun (WGS) entry which is preliminary data.</text>
</comment>
<evidence type="ECO:0000256" key="10">
    <source>
        <dbReference type="ARBA" id="ARBA00023136"/>
    </source>
</evidence>
<feature type="domain" description="TonB-dependent receptor plug" evidence="17">
    <location>
        <begin position="59"/>
        <end position="170"/>
    </location>
</feature>
<evidence type="ECO:0000256" key="12">
    <source>
        <dbReference type="PROSITE-ProRule" id="PRU01360"/>
    </source>
</evidence>
<evidence type="ECO:0000256" key="4">
    <source>
        <dbReference type="ARBA" id="ARBA00022496"/>
    </source>
</evidence>
<evidence type="ECO:0000256" key="13">
    <source>
        <dbReference type="PROSITE-ProRule" id="PRU10144"/>
    </source>
</evidence>
<evidence type="ECO:0000256" key="6">
    <source>
        <dbReference type="ARBA" id="ARBA00022729"/>
    </source>
</evidence>
<name>A0A3M0BWI1_9PROT</name>
<keyword evidence="11 12" id="KW-0998">Cell outer membrane</keyword>
<dbReference type="Gene3D" id="2.40.170.20">
    <property type="entry name" value="TonB-dependent receptor, beta-barrel domain"/>
    <property type="match status" value="1"/>
</dbReference>
<keyword evidence="9 14" id="KW-0798">TonB box</keyword>
<dbReference type="PANTHER" id="PTHR32552">
    <property type="entry name" value="FERRICHROME IRON RECEPTOR-RELATED"/>
    <property type="match status" value="1"/>
</dbReference>
<dbReference type="InterPro" id="IPR039426">
    <property type="entry name" value="TonB-dep_rcpt-like"/>
</dbReference>
<evidence type="ECO:0000256" key="2">
    <source>
        <dbReference type="ARBA" id="ARBA00022448"/>
    </source>
</evidence>
<accession>A0A3M0BWI1</accession>
<dbReference type="InterPro" id="IPR010917">
    <property type="entry name" value="TonB_rcpt_CS"/>
</dbReference>
<dbReference type="PANTHER" id="PTHR32552:SF81">
    <property type="entry name" value="TONB-DEPENDENT OUTER MEMBRANE RECEPTOR"/>
    <property type="match status" value="1"/>
</dbReference>
<evidence type="ECO:0000256" key="1">
    <source>
        <dbReference type="ARBA" id="ARBA00004571"/>
    </source>
</evidence>
<reference evidence="18 19" key="1">
    <citation type="submission" date="2018-10" db="EMBL/GenBank/DDBJ databases">
        <title>Genomic Encyclopedia of Archaeal and Bacterial Type Strains, Phase II (KMG-II): from individual species to whole genera.</title>
        <authorList>
            <person name="Goeker M."/>
        </authorList>
    </citation>
    <scope>NUCLEOTIDE SEQUENCE [LARGE SCALE GENOMIC DNA]</scope>
    <source>
        <strain evidence="18 19">DSM 25217</strain>
    </source>
</reference>
<dbReference type="SUPFAM" id="SSF56935">
    <property type="entry name" value="Porins"/>
    <property type="match status" value="1"/>
</dbReference>
<dbReference type="InterPro" id="IPR000531">
    <property type="entry name" value="Beta-barrel_TonB"/>
</dbReference>
<keyword evidence="19" id="KW-1185">Reference proteome</keyword>
<feature type="chain" id="PRO_5018003027" evidence="15">
    <location>
        <begin position="23"/>
        <end position="814"/>
    </location>
</feature>
<evidence type="ECO:0000256" key="9">
    <source>
        <dbReference type="ARBA" id="ARBA00023077"/>
    </source>
</evidence>
<keyword evidence="5 12" id="KW-0812">Transmembrane</keyword>
<dbReference type="AlphaFoldDB" id="A0A3M0BWI1"/>